<dbReference type="SMART" id="SM01381">
    <property type="entry name" value="7TM_GPCR_Srsx"/>
    <property type="match status" value="1"/>
</dbReference>
<keyword evidence="4" id="KW-0297">G-protein coupled receptor</keyword>
<comment type="caution">
    <text evidence="8">The sequence shown here is derived from an EMBL/GenBank/DDBJ whole genome shotgun (WGS) entry which is preliminary data.</text>
</comment>
<evidence type="ECO:0000256" key="1">
    <source>
        <dbReference type="ARBA" id="ARBA00004141"/>
    </source>
</evidence>
<evidence type="ECO:0000256" key="4">
    <source>
        <dbReference type="ARBA" id="ARBA00023040"/>
    </source>
</evidence>
<dbReference type="InterPro" id="IPR017452">
    <property type="entry name" value="GPCR_Rhodpsn_7TM"/>
</dbReference>
<dbReference type="Gene3D" id="1.20.1070.10">
    <property type="entry name" value="Rhodopsin 7-helix transmembrane proteins"/>
    <property type="match status" value="1"/>
</dbReference>
<dbReference type="Proteomes" id="UP001152795">
    <property type="component" value="Unassembled WGS sequence"/>
</dbReference>
<evidence type="ECO:0000256" key="5">
    <source>
        <dbReference type="ARBA" id="ARBA00023136"/>
    </source>
</evidence>
<dbReference type="GO" id="GO:0004930">
    <property type="term" value="F:G protein-coupled receptor activity"/>
    <property type="evidence" value="ECO:0007669"/>
    <property type="project" value="UniProtKB-KW"/>
</dbReference>
<dbReference type="SUPFAM" id="SSF81321">
    <property type="entry name" value="Family A G protein-coupled receptor-like"/>
    <property type="match status" value="1"/>
</dbReference>
<dbReference type="PROSITE" id="PS50262">
    <property type="entry name" value="G_PROTEIN_RECEP_F1_2"/>
    <property type="match status" value="1"/>
</dbReference>
<evidence type="ECO:0000313" key="8">
    <source>
        <dbReference type="EMBL" id="CAB4009016.1"/>
    </source>
</evidence>
<dbReference type="GO" id="GO:0005886">
    <property type="term" value="C:plasma membrane"/>
    <property type="evidence" value="ECO:0007669"/>
    <property type="project" value="TreeGrafter"/>
</dbReference>
<keyword evidence="6 8" id="KW-0675">Receptor</keyword>
<keyword evidence="5" id="KW-0472">Membrane</keyword>
<evidence type="ECO:0000256" key="7">
    <source>
        <dbReference type="ARBA" id="ARBA00023224"/>
    </source>
</evidence>
<reference evidence="8" key="1">
    <citation type="submission" date="2020-04" db="EMBL/GenBank/DDBJ databases">
        <authorList>
            <person name="Alioto T."/>
            <person name="Alioto T."/>
            <person name="Gomez Garrido J."/>
        </authorList>
    </citation>
    <scope>NUCLEOTIDE SEQUENCE</scope>
    <source>
        <strain evidence="8">A484AB</strain>
    </source>
</reference>
<organism evidence="8 9">
    <name type="scientific">Paramuricea clavata</name>
    <name type="common">Red gorgonian</name>
    <name type="synonym">Violescent sea-whip</name>
    <dbReference type="NCBI Taxonomy" id="317549"/>
    <lineage>
        <taxon>Eukaryota</taxon>
        <taxon>Metazoa</taxon>
        <taxon>Cnidaria</taxon>
        <taxon>Anthozoa</taxon>
        <taxon>Octocorallia</taxon>
        <taxon>Malacalcyonacea</taxon>
        <taxon>Plexauridae</taxon>
        <taxon>Paramuricea</taxon>
    </lineage>
</organism>
<dbReference type="PANTHER" id="PTHR45695">
    <property type="entry name" value="LEUCOKININ RECEPTOR-RELATED"/>
    <property type="match status" value="1"/>
</dbReference>
<dbReference type="AlphaFoldDB" id="A0A6S7HUJ6"/>
<evidence type="ECO:0000313" key="9">
    <source>
        <dbReference type="Proteomes" id="UP001152795"/>
    </source>
</evidence>
<keyword evidence="2" id="KW-0812">Transmembrane</keyword>
<keyword evidence="7" id="KW-0807">Transducer</keyword>
<sequence>MSNNTTTEANISEPQGLRVIRIILSVAIMLLGVVGNGLVCVLVYQNRKMRTAMNYFLVNLAICDGIICLFNIPTTLVYNEYTQVWPFGLAFCKILPAMQQVVLAAAPLSLVAVSWERFKWIVLTFNEKMSLNQAKLILVIIWLIGLLNGLPILGAMQMKNLELFNCIEIFPKHVYRQLYTMLNFILFYLVPVLFITPLYIQMIMRLRQRTDTTGQLSDVDLSRRKAALKMLLIVVITYAVCVLPNHTIFILWDFHQVPSDSTSFIVLNYMTLLLWANSMINPIIYCVQSGDYARGFVRILCCGPIRNKMMTHVRRSHGQSFISTPDQTKMRWYERVHQGQSSSNSS</sequence>
<dbReference type="InterPro" id="IPR000276">
    <property type="entry name" value="GPCR_Rhodpsn"/>
</dbReference>
<evidence type="ECO:0000256" key="6">
    <source>
        <dbReference type="ARBA" id="ARBA00023170"/>
    </source>
</evidence>
<dbReference type="OrthoDB" id="10037617at2759"/>
<keyword evidence="3" id="KW-1133">Transmembrane helix</keyword>
<name>A0A6S7HUJ6_PARCT</name>
<dbReference type="Pfam" id="PF00001">
    <property type="entry name" value="7tm_1"/>
    <property type="match status" value="1"/>
</dbReference>
<dbReference type="PANTHER" id="PTHR45695:SF9">
    <property type="entry name" value="LEUCOKININ RECEPTOR"/>
    <property type="match status" value="1"/>
</dbReference>
<accession>A0A6S7HUJ6</accession>
<dbReference type="EMBL" id="CACRXK020006302">
    <property type="protein sequence ID" value="CAB4009016.1"/>
    <property type="molecule type" value="Genomic_DNA"/>
</dbReference>
<dbReference type="PRINTS" id="PR00237">
    <property type="entry name" value="GPCRRHODOPSN"/>
</dbReference>
<keyword evidence="9" id="KW-1185">Reference proteome</keyword>
<protein>
    <submittedName>
        <fullName evidence="8">Neuropeptide FF receptor 1-like</fullName>
    </submittedName>
</protein>
<proteinExistence type="predicted"/>
<comment type="subcellular location">
    <subcellularLocation>
        <location evidence="1">Membrane</location>
        <topology evidence="1">Multi-pass membrane protein</topology>
    </subcellularLocation>
</comment>
<gene>
    <name evidence="8" type="ORF">PACLA_8A069632</name>
</gene>
<evidence type="ECO:0000256" key="3">
    <source>
        <dbReference type="ARBA" id="ARBA00022989"/>
    </source>
</evidence>
<evidence type="ECO:0000256" key="2">
    <source>
        <dbReference type="ARBA" id="ARBA00022692"/>
    </source>
</evidence>